<feature type="region of interest" description="Disordered" evidence="1">
    <location>
        <begin position="410"/>
        <end position="432"/>
    </location>
</feature>
<accession>A0A812KN82</accession>
<reference evidence="2" key="1">
    <citation type="submission" date="2021-02" db="EMBL/GenBank/DDBJ databases">
        <authorList>
            <person name="Dougan E. K."/>
            <person name="Rhodes N."/>
            <person name="Thang M."/>
            <person name="Chan C."/>
        </authorList>
    </citation>
    <scope>NUCLEOTIDE SEQUENCE</scope>
</reference>
<dbReference type="AlphaFoldDB" id="A0A812KN82"/>
<gene>
    <name evidence="2" type="ORF">SNAT2548_LOCUS9306</name>
</gene>
<dbReference type="Proteomes" id="UP000604046">
    <property type="component" value="Unassembled WGS sequence"/>
</dbReference>
<proteinExistence type="predicted"/>
<organism evidence="2 3">
    <name type="scientific">Symbiodinium natans</name>
    <dbReference type="NCBI Taxonomy" id="878477"/>
    <lineage>
        <taxon>Eukaryota</taxon>
        <taxon>Sar</taxon>
        <taxon>Alveolata</taxon>
        <taxon>Dinophyceae</taxon>
        <taxon>Suessiales</taxon>
        <taxon>Symbiodiniaceae</taxon>
        <taxon>Symbiodinium</taxon>
    </lineage>
</organism>
<evidence type="ECO:0000256" key="1">
    <source>
        <dbReference type="SAM" id="MobiDB-lite"/>
    </source>
</evidence>
<dbReference type="OrthoDB" id="419382at2759"/>
<evidence type="ECO:0000313" key="3">
    <source>
        <dbReference type="Proteomes" id="UP000604046"/>
    </source>
</evidence>
<dbReference type="EMBL" id="CAJNDS010000715">
    <property type="protein sequence ID" value="CAE7230031.1"/>
    <property type="molecule type" value="Genomic_DNA"/>
</dbReference>
<sequence length="594" mass="66462">MGCTSSISSFPFSNFLRCKGGPRRCLDTDSNNHPEQPVFSDKSVRNQVNLWQRQWDANRIYNEYKKRKIREWSSAGYHVGTARDRAGEGTLLGKEDENIAVEPDALERLAKEPVTLKLDRSGRAIKQGEKVDGSMPWSYKTYRGLHSAQAPEGLEDFLGRYSKMDKSVESILGPRALDEFKTNMAVFHGKDEYRVIRTLTWPGGGATGGGPTSIMLIGVLDISTRSSRLASRAVYEVQPSALLVELCKERIGKQLVMPREHKEAVKNYARGFATTNPHRLHGEQHHLDTIHGDSEALNRWTKGEPYAEAVKEFTSQPAGSLPKLLCLGDVRSSTMERIEKEQGNETTVKDLTHSSRAKQLARGILSMATSGHKVILAIMDTDRLGPVSTWLERAGAVLLAAADASDIENNRESLSADSRMGLEERPEAGSPQEARLRASKIAAQARHALQLDGRGPLGFFLNDEALEFLSRRQQRLLRMTRLKDLVHHTTPRKHWETAEELYVVRPGDRIPGPETRLSGQKSLGLRFEYDRLEIPDHYLREAGMEKHSDALWSQLVDRGQALEPTDPMELSWWSSGAIEADIRQDALAAWPDGS</sequence>
<comment type="caution">
    <text evidence="2">The sequence shown here is derived from an EMBL/GenBank/DDBJ whole genome shotgun (WGS) entry which is preliminary data.</text>
</comment>
<evidence type="ECO:0000313" key="2">
    <source>
        <dbReference type="EMBL" id="CAE7230031.1"/>
    </source>
</evidence>
<name>A0A812KN82_9DINO</name>
<protein>
    <submittedName>
        <fullName evidence="2">Uncharacterized protein</fullName>
    </submittedName>
</protein>
<keyword evidence="3" id="KW-1185">Reference proteome</keyword>